<keyword evidence="3" id="KW-0815">Transposition</keyword>
<proteinExistence type="inferred from homology"/>
<dbReference type="SUPFAM" id="SSF53098">
    <property type="entry name" value="Ribonuclease H-like"/>
    <property type="match status" value="1"/>
</dbReference>
<dbReference type="InterPro" id="IPR001584">
    <property type="entry name" value="Integrase_cat-core"/>
</dbReference>
<dbReference type="GO" id="GO:0015074">
    <property type="term" value="P:DNA integration"/>
    <property type="evidence" value="ECO:0007669"/>
    <property type="project" value="InterPro"/>
</dbReference>
<reference evidence="8 9" key="1">
    <citation type="submission" date="2020-07" db="EMBL/GenBank/DDBJ databases">
        <title>Sequencing the genomes of 1000 actinobacteria strains.</title>
        <authorList>
            <person name="Klenk H.-P."/>
        </authorList>
    </citation>
    <scope>NUCLEOTIDE SEQUENCE [LARGE SCALE GENOMIC DNA]</scope>
    <source>
        <strain evidence="8 9">DSM 19970</strain>
    </source>
</reference>
<dbReference type="PROSITE" id="PS50994">
    <property type="entry name" value="INTEGRASE"/>
    <property type="match status" value="1"/>
</dbReference>
<keyword evidence="9" id="KW-1185">Reference proteome</keyword>
<comment type="function">
    <text evidence="1">Required for the transposition of the insertion element.</text>
</comment>
<dbReference type="InterPro" id="IPR051917">
    <property type="entry name" value="Transposase-Integrase"/>
</dbReference>
<dbReference type="InterPro" id="IPR009057">
    <property type="entry name" value="Homeodomain-like_sf"/>
</dbReference>
<keyword evidence="4" id="KW-0238">DNA-binding</keyword>
<dbReference type="AlphaFoldDB" id="A0A7Y9Z9M1"/>
<organism evidence="8 9">
    <name type="scientific">Demequina lutea</name>
    <dbReference type="NCBI Taxonomy" id="431489"/>
    <lineage>
        <taxon>Bacteria</taxon>
        <taxon>Bacillati</taxon>
        <taxon>Actinomycetota</taxon>
        <taxon>Actinomycetes</taxon>
        <taxon>Micrococcales</taxon>
        <taxon>Demequinaceae</taxon>
        <taxon>Demequina</taxon>
    </lineage>
</organism>
<keyword evidence="5" id="KW-0233">DNA recombination</keyword>
<comment type="similarity">
    <text evidence="2">Belongs to the transposase IS30 family.</text>
</comment>
<evidence type="ECO:0000256" key="5">
    <source>
        <dbReference type="ARBA" id="ARBA00023172"/>
    </source>
</evidence>
<evidence type="ECO:0000259" key="7">
    <source>
        <dbReference type="PROSITE" id="PS50994"/>
    </source>
</evidence>
<dbReference type="SUPFAM" id="SSF46689">
    <property type="entry name" value="Homeodomain-like"/>
    <property type="match status" value="1"/>
</dbReference>
<comment type="caution">
    <text evidence="8">The sequence shown here is derived from an EMBL/GenBank/DDBJ whole genome shotgun (WGS) entry which is preliminary data.</text>
</comment>
<evidence type="ECO:0000256" key="3">
    <source>
        <dbReference type="ARBA" id="ARBA00022578"/>
    </source>
</evidence>
<feature type="region of interest" description="Disordered" evidence="6">
    <location>
        <begin position="325"/>
        <end position="355"/>
    </location>
</feature>
<dbReference type="PANTHER" id="PTHR10948">
    <property type="entry name" value="TRANSPOSASE"/>
    <property type="match status" value="1"/>
</dbReference>
<dbReference type="InterPro" id="IPR025246">
    <property type="entry name" value="IS30-like_HTH"/>
</dbReference>
<dbReference type="PROSITE" id="PS01043">
    <property type="entry name" value="TRANSPOSASE_IS30"/>
    <property type="match status" value="1"/>
</dbReference>
<accession>A0A7Y9Z9M1</accession>
<evidence type="ECO:0000256" key="4">
    <source>
        <dbReference type="ARBA" id="ARBA00023125"/>
    </source>
</evidence>
<evidence type="ECO:0000256" key="2">
    <source>
        <dbReference type="ARBA" id="ARBA00006363"/>
    </source>
</evidence>
<dbReference type="InterPro" id="IPR053392">
    <property type="entry name" value="Transposase_IS30-like"/>
</dbReference>
<dbReference type="EMBL" id="JACBZO010000001">
    <property type="protein sequence ID" value="NYI41136.1"/>
    <property type="molecule type" value="Genomic_DNA"/>
</dbReference>
<name>A0A7Y9Z9M1_9MICO</name>
<dbReference type="Pfam" id="PF00665">
    <property type="entry name" value="rve"/>
    <property type="match status" value="1"/>
</dbReference>
<dbReference type="GO" id="GO:0003677">
    <property type="term" value="F:DNA binding"/>
    <property type="evidence" value="ECO:0007669"/>
    <property type="project" value="UniProtKB-KW"/>
</dbReference>
<dbReference type="InterPro" id="IPR036397">
    <property type="entry name" value="RNaseH_sf"/>
</dbReference>
<dbReference type="Pfam" id="PF13936">
    <property type="entry name" value="HTH_38"/>
    <property type="match status" value="1"/>
</dbReference>
<dbReference type="NCBIfam" id="NF033563">
    <property type="entry name" value="transpos_IS30"/>
    <property type="match status" value="1"/>
</dbReference>
<dbReference type="PANTHER" id="PTHR10948:SF23">
    <property type="entry name" value="TRANSPOSASE INSI FOR INSERTION SEQUENCE ELEMENT IS30A-RELATED"/>
    <property type="match status" value="1"/>
</dbReference>
<feature type="domain" description="Integrase catalytic" evidence="7">
    <location>
        <begin position="353"/>
        <end position="516"/>
    </location>
</feature>
<dbReference type="InterPro" id="IPR012337">
    <property type="entry name" value="RNaseH-like_sf"/>
</dbReference>
<feature type="compositionally biased region" description="Basic residues" evidence="6">
    <location>
        <begin position="327"/>
        <end position="336"/>
    </location>
</feature>
<dbReference type="Proteomes" id="UP000547973">
    <property type="component" value="Unassembled WGS sequence"/>
</dbReference>
<dbReference type="GO" id="GO:0006313">
    <property type="term" value="P:DNA transposition"/>
    <property type="evidence" value="ECO:0007669"/>
    <property type="project" value="InterPro"/>
</dbReference>
<dbReference type="GO" id="GO:0004803">
    <property type="term" value="F:transposase activity"/>
    <property type="evidence" value="ECO:0007669"/>
    <property type="project" value="InterPro"/>
</dbReference>
<dbReference type="GO" id="GO:0005829">
    <property type="term" value="C:cytosol"/>
    <property type="evidence" value="ECO:0007669"/>
    <property type="project" value="TreeGrafter"/>
</dbReference>
<dbReference type="InterPro" id="IPR001598">
    <property type="entry name" value="Transposase_IS30_CS"/>
</dbReference>
<evidence type="ECO:0000256" key="6">
    <source>
        <dbReference type="SAM" id="MobiDB-lite"/>
    </source>
</evidence>
<dbReference type="Gene3D" id="3.30.420.10">
    <property type="entry name" value="Ribonuclease H-like superfamily/Ribonuclease H"/>
    <property type="match status" value="1"/>
</dbReference>
<evidence type="ECO:0000313" key="9">
    <source>
        <dbReference type="Proteomes" id="UP000547973"/>
    </source>
</evidence>
<evidence type="ECO:0000313" key="8">
    <source>
        <dbReference type="EMBL" id="NYI41136.1"/>
    </source>
</evidence>
<gene>
    <name evidence="8" type="ORF">BKA03_001255</name>
</gene>
<sequence>MPARKYTEQQRLAFMALIDRGGSVRAAAIAVGVHPDAGYKWMKQAGLSTPRSTQRRYSAEEKALFFRRLAEGGNISSVARELGFNRVTCYVWAHKAGIFAAEYADANRQEFLRLRREGLSRRVATARLGIESHQASDWDKGIRVFSKGRVYPDGRVVLYRPAEILANVKNRRTAWVQGERVSLAKVEQVIDPRYLSLIERERLKDLLMTSASIRKIAVTMGRSPSTISRELRRNTVSKGGYLPHTAHRTSVKRRERVRVAKLASAGPLRDYVAAKLKKRWSPEQISHRLRRDFPHDPGMRVSPETIYQAIYVHAHGELKRELAASLRRGRKRRKPHRDPEARTSRFTDPMTPLTDRPAEVEDRALPGHWEGDLILGAGNGSAVATVVERATRYVVLGHLPIERTAEAVRDSLVTALVGLPVGLRRTLTWDQGAEMSEHKAFAVATDMAVYFCDPASPWQRGTNENTNGLLRQYLPKRTDLRAHSAHDLAAIAEELNARPRKILDWDTPTERMTALLNTT</sequence>
<evidence type="ECO:0000256" key="1">
    <source>
        <dbReference type="ARBA" id="ARBA00002190"/>
    </source>
</evidence>
<protein>
    <submittedName>
        <fullName evidence="8">IS30 family transposase</fullName>
    </submittedName>
</protein>